<keyword evidence="2" id="KW-0472">Membrane</keyword>
<protein>
    <submittedName>
        <fullName evidence="3">Uncharacterized protein</fullName>
    </submittedName>
</protein>
<evidence type="ECO:0000313" key="4">
    <source>
        <dbReference type="Proteomes" id="UP000245507"/>
    </source>
</evidence>
<evidence type="ECO:0000256" key="2">
    <source>
        <dbReference type="SAM" id="Phobius"/>
    </source>
</evidence>
<sequence>MTAPAVDQQADQPDHPEQAEAAWSGWSRRIGTALLVGWVMLLASTLLVGEREASPDSLEHAIASGNVQDIEAAGGLGRASGTAMLELRWRDGIHRYYAEVREMRPMRQNDYVIARSRPGQPPRVRAGLVERLQQAYPDLRVAKVGDPALPTVESELLGWRLPGWTAGVGLVLTLGTLLLLIAGPQPWRATKWAWFWLSGLAPPLGQLAYLVVGGPTPLGRPPARGARRLTGGWAFLVAVLVSAAFGVTFSIF</sequence>
<dbReference type="OrthoDB" id="3784740at2"/>
<dbReference type="Proteomes" id="UP000245507">
    <property type="component" value="Unassembled WGS sequence"/>
</dbReference>
<feature type="transmembrane region" description="Helical" evidence="2">
    <location>
        <begin position="193"/>
        <end position="212"/>
    </location>
</feature>
<proteinExistence type="predicted"/>
<evidence type="ECO:0000313" key="3">
    <source>
        <dbReference type="EMBL" id="PWN02340.1"/>
    </source>
</evidence>
<accession>A0A316TD38</accession>
<comment type="caution">
    <text evidence="3">The sequence shown here is derived from an EMBL/GenBank/DDBJ whole genome shotgun (WGS) entry which is preliminary data.</text>
</comment>
<keyword evidence="2" id="KW-1133">Transmembrane helix</keyword>
<feature type="transmembrane region" description="Helical" evidence="2">
    <location>
        <begin position="161"/>
        <end position="181"/>
    </location>
</feature>
<keyword evidence="2" id="KW-0812">Transmembrane</keyword>
<feature type="region of interest" description="Disordered" evidence="1">
    <location>
        <begin position="1"/>
        <end position="23"/>
    </location>
</feature>
<feature type="transmembrane region" description="Helical" evidence="2">
    <location>
        <begin position="232"/>
        <end position="251"/>
    </location>
</feature>
<organism evidence="3 4">
    <name type="scientific">Nocardioides silvaticus</name>
    <dbReference type="NCBI Taxonomy" id="2201891"/>
    <lineage>
        <taxon>Bacteria</taxon>
        <taxon>Bacillati</taxon>
        <taxon>Actinomycetota</taxon>
        <taxon>Actinomycetes</taxon>
        <taxon>Propionibacteriales</taxon>
        <taxon>Nocardioidaceae</taxon>
        <taxon>Nocardioides</taxon>
    </lineage>
</organism>
<dbReference type="EMBL" id="QGDD01000006">
    <property type="protein sequence ID" value="PWN02340.1"/>
    <property type="molecule type" value="Genomic_DNA"/>
</dbReference>
<evidence type="ECO:0000256" key="1">
    <source>
        <dbReference type="SAM" id="MobiDB-lite"/>
    </source>
</evidence>
<keyword evidence="4" id="KW-1185">Reference proteome</keyword>
<gene>
    <name evidence="3" type="ORF">DJ010_14630</name>
</gene>
<name>A0A316TD38_9ACTN</name>
<reference evidence="3 4" key="1">
    <citation type="submission" date="2018-05" db="EMBL/GenBank/DDBJ databases">
        <title>Nocardioides silvaticus genome.</title>
        <authorList>
            <person name="Li C."/>
            <person name="Wang G."/>
        </authorList>
    </citation>
    <scope>NUCLEOTIDE SEQUENCE [LARGE SCALE GENOMIC DNA]</scope>
    <source>
        <strain evidence="3 4">CCTCC AB 2018079</strain>
    </source>
</reference>
<dbReference type="RefSeq" id="WP_109695014.1">
    <property type="nucleotide sequence ID" value="NZ_QGDD01000006.1"/>
</dbReference>
<dbReference type="AlphaFoldDB" id="A0A316TD38"/>